<dbReference type="AlphaFoldDB" id="A0A2S3ZXT3"/>
<dbReference type="PANTHER" id="PTHR33383:SF1">
    <property type="entry name" value="MEMBRANE PROTEIN INSERTION EFFICIENCY FACTOR-RELATED"/>
    <property type="match status" value="1"/>
</dbReference>
<dbReference type="EMBL" id="PPXC01000005">
    <property type="protein sequence ID" value="POH74020.1"/>
    <property type="molecule type" value="Genomic_DNA"/>
</dbReference>
<keyword evidence="1" id="KW-0472">Membrane</keyword>
<sequence>MAAVVRFFWHLPRNILIIVLKLYRRVVSPTYGQVCRFFPSCSAYALEAVTVHGAVKGGWFAARRIVRCHPWNSGGLDPVPSPATVDWDDPSMVPMIVQLNHPHVFLAKQQETQSRNAA</sequence>
<dbReference type="RefSeq" id="WP_103465377.1">
    <property type="nucleotide sequence ID" value="NZ_PPXB01000005.1"/>
</dbReference>
<dbReference type="PANTHER" id="PTHR33383">
    <property type="entry name" value="MEMBRANE PROTEIN INSERTION EFFICIENCY FACTOR-RELATED"/>
    <property type="match status" value="1"/>
</dbReference>
<accession>A0A2S3ZXT3</accession>
<comment type="subcellular location">
    <subcellularLocation>
        <location evidence="1">Cell membrane</location>
        <topology evidence="1">Peripheral membrane protein</topology>
        <orientation evidence="1">Cytoplasmic side</orientation>
    </subcellularLocation>
</comment>
<dbReference type="OrthoDB" id="9801753at2"/>
<dbReference type="HAMAP" id="MF_00386">
    <property type="entry name" value="UPF0161_YidD"/>
    <property type="match status" value="1"/>
</dbReference>
<name>A0A2S3ZXT3_ARTGL</name>
<evidence type="ECO:0000313" key="2">
    <source>
        <dbReference type="EMBL" id="POH74020.1"/>
    </source>
</evidence>
<keyword evidence="3" id="KW-1185">Reference proteome</keyword>
<gene>
    <name evidence="2" type="ORF">CVS27_07535</name>
</gene>
<organism evidence="2 3">
    <name type="scientific">Arthrobacter glacialis</name>
    <dbReference type="NCBI Taxonomy" id="1664"/>
    <lineage>
        <taxon>Bacteria</taxon>
        <taxon>Bacillati</taxon>
        <taxon>Actinomycetota</taxon>
        <taxon>Actinomycetes</taxon>
        <taxon>Micrococcales</taxon>
        <taxon>Micrococcaceae</taxon>
        <taxon>Arthrobacter</taxon>
    </lineage>
</organism>
<dbReference type="Proteomes" id="UP000237061">
    <property type="component" value="Unassembled WGS sequence"/>
</dbReference>
<dbReference type="NCBIfam" id="TIGR00278">
    <property type="entry name" value="membrane protein insertion efficiency factor YidD"/>
    <property type="match status" value="1"/>
</dbReference>
<dbReference type="SMART" id="SM01234">
    <property type="entry name" value="Haemolytic"/>
    <property type="match status" value="1"/>
</dbReference>
<comment type="similarity">
    <text evidence="1">Belongs to the UPF0161 family.</text>
</comment>
<dbReference type="InterPro" id="IPR002696">
    <property type="entry name" value="Membr_insert_effic_factor_YidD"/>
</dbReference>
<comment type="caution">
    <text evidence="2">The sequence shown here is derived from an EMBL/GenBank/DDBJ whole genome shotgun (WGS) entry which is preliminary data.</text>
</comment>
<reference evidence="2 3" key="1">
    <citation type="submission" date="2018-01" db="EMBL/GenBank/DDBJ databases">
        <title>Arthrobacter sp. nov., from glaciers in China.</title>
        <authorList>
            <person name="Liu Q."/>
            <person name="Xin Y.-H."/>
        </authorList>
    </citation>
    <scope>NUCLEOTIDE SEQUENCE [LARGE SCALE GENOMIC DNA]</scope>
    <source>
        <strain evidence="2 3">HLT2-12-2</strain>
    </source>
</reference>
<evidence type="ECO:0000256" key="1">
    <source>
        <dbReference type="HAMAP-Rule" id="MF_00386"/>
    </source>
</evidence>
<dbReference type="Pfam" id="PF01809">
    <property type="entry name" value="YidD"/>
    <property type="match status" value="1"/>
</dbReference>
<dbReference type="GO" id="GO:0005886">
    <property type="term" value="C:plasma membrane"/>
    <property type="evidence" value="ECO:0007669"/>
    <property type="project" value="UniProtKB-SubCell"/>
</dbReference>
<comment type="function">
    <text evidence="1">Could be involved in insertion of integral membrane proteins into the membrane.</text>
</comment>
<proteinExistence type="inferred from homology"/>
<evidence type="ECO:0000313" key="3">
    <source>
        <dbReference type="Proteomes" id="UP000237061"/>
    </source>
</evidence>
<keyword evidence="1" id="KW-1003">Cell membrane</keyword>
<protein>
    <recommendedName>
        <fullName evidence="1">Putative membrane protein insertion efficiency factor</fullName>
    </recommendedName>
</protein>